<reference evidence="3 4" key="1">
    <citation type="journal article" date="2015" name="Genome Biol. Evol.">
        <title>The genome of winter moth (Operophtera brumata) provides a genomic perspective on sexual dimorphism and phenology.</title>
        <authorList>
            <person name="Derks M.F."/>
            <person name="Smit S."/>
            <person name="Salis L."/>
            <person name="Schijlen E."/>
            <person name="Bossers A."/>
            <person name="Mateman C."/>
            <person name="Pijl A.S."/>
            <person name="de Ridder D."/>
            <person name="Groenen M.A."/>
            <person name="Visser M.E."/>
            <person name="Megens H.J."/>
        </authorList>
    </citation>
    <scope>NUCLEOTIDE SEQUENCE [LARGE SCALE GENOMIC DNA]</scope>
    <source>
        <strain evidence="3">WM2013NL</strain>
        <tissue evidence="3">Head and thorax</tissue>
    </source>
</reference>
<feature type="region of interest" description="Disordered" evidence="1">
    <location>
        <begin position="496"/>
        <end position="639"/>
    </location>
</feature>
<protein>
    <recommendedName>
        <fullName evidence="2">TERF2-interacting telomeric protein 1 Myb domain-containing protein</fullName>
    </recommendedName>
</protein>
<feature type="region of interest" description="Disordered" evidence="1">
    <location>
        <begin position="159"/>
        <end position="403"/>
    </location>
</feature>
<feature type="non-terminal residue" evidence="3">
    <location>
        <position position="1"/>
    </location>
</feature>
<dbReference type="Gene3D" id="1.10.10.60">
    <property type="entry name" value="Homeodomain-like"/>
    <property type="match status" value="1"/>
</dbReference>
<proteinExistence type="predicted"/>
<evidence type="ECO:0000313" key="4">
    <source>
        <dbReference type="Proteomes" id="UP000037510"/>
    </source>
</evidence>
<feature type="compositionally biased region" description="Basic and acidic residues" evidence="1">
    <location>
        <begin position="535"/>
        <end position="584"/>
    </location>
</feature>
<dbReference type="Proteomes" id="UP000037510">
    <property type="component" value="Unassembled WGS sequence"/>
</dbReference>
<dbReference type="EMBL" id="JTDY01003266">
    <property type="protein sequence ID" value="KOB69840.1"/>
    <property type="molecule type" value="Genomic_DNA"/>
</dbReference>
<feature type="compositionally biased region" description="Polar residues" evidence="1">
    <location>
        <begin position="194"/>
        <end position="205"/>
    </location>
</feature>
<feature type="compositionally biased region" description="Low complexity" evidence="1">
    <location>
        <begin position="166"/>
        <end position="178"/>
    </location>
</feature>
<dbReference type="InterPro" id="IPR015010">
    <property type="entry name" value="TERF2IP_Myb"/>
</dbReference>
<feature type="non-terminal residue" evidence="3">
    <location>
        <position position="829"/>
    </location>
</feature>
<feature type="compositionally biased region" description="Basic and acidic residues" evidence="1">
    <location>
        <begin position="507"/>
        <end position="525"/>
    </location>
</feature>
<evidence type="ECO:0000256" key="1">
    <source>
        <dbReference type="SAM" id="MobiDB-lite"/>
    </source>
</evidence>
<organism evidence="3 4">
    <name type="scientific">Operophtera brumata</name>
    <name type="common">Winter moth</name>
    <name type="synonym">Phalaena brumata</name>
    <dbReference type="NCBI Taxonomy" id="104452"/>
    <lineage>
        <taxon>Eukaryota</taxon>
        <taxon>Metazoa</taxon>
        <taxon>Ecdysozoa</taxon>
        <taxon>Arthropoda</taxon>
        <taxon>Hexapoda</taxon>
        <taxon>Insecta</taxon>
        <taxon>Pterygota</taxon>
        <taxon>Neoptera</taxon>
        <taxon>Endopterygota</taxon>
        <taxon>Lepidoptera</taxon>
        <taxon>Glossata</taxon>
        <taxon>Ditrysia</taxon>
        <taxon>Geometroidea</taxon>
        <taxon>Geometridae</taxon>
        <taxon>Larentiinae</taxon>
        <taxon>Operophtera</taxon>
    </lineage>
</organism>
<gene>
    <name evidence="3" type="ORF">OBRU01_16110</name>
</gene>
<name>A0A0L7L345_OPEBR</name>
<feature type="compositionally biased region" description="Basic and acidic residues" evidence="1">
    <location>
        <begin position="590"/>
        <end position="604"/>
    </location>
</feature>
<dbReference type="AlphaFoldDB" id="A0A0L7L345"/>
<accession>A0A0L7L345</accession>
<evidence type="ECO:0000313" key="3">
    <source>
        <dbReference type="EMBL" id="KOB69840.1"/>
    </source>
</evidence>
<sequence>MPSLPCRACLRINMRMHCVENTILQEMYEKLTRTQDGQGEREYGHRINISTSSMVFTSLTCRQTESAPARYPRPKESTTRDGNRAGCQRAGCQRAGCQRADCLRADCQRADCLRADCQQVGCQPADCQRAHRRCCHHDNNGKSCTSKATGIAARNAVPCGEREGAPRGAAGSPRGAAAAKRDRDSTSSEEPARTVTTVATVHSPGTPQPKRRKQSTSSMTSNCVELKRKLSSASATKESHRRGRSPVARRGPSPAVRAATSLKRKRGSSPASIEHSPVLKSRKICKSNYFQGDSKKPLTRADTTPSDRSSPKRRTRQNISLVISSDESVLETNNRSENLKPSKSQTSSRTNVQVKHKLSTERVTVESSTDEPVRRQAGTERAAVESSTDRSAPRRARDSRPEIGLQVDSQQDACKELVIDERDVEILRLFLQKHYPDEELLRFDTDNEYKKMHFYQINPLVSVERCALIEQMIHSKSRRNLIDFASNLGLRSVSEPLTRRSRRRTERIHAARDTHSTTDDKENMTRRAATATRARRGDVLKESVAKERNRERDKPRREDKKSNVNSETKKEQERREVSKTRGNKESPLVKPRESINMKQPEPRVDTVGLRSKPVVGASAQQKAGVSKPRPKPRAAVSTERVSPLAVSPLTVFLHSQCVSGRSVSPPAVCLGSQCVITRSVSPLAVCYHSQCVSARSVPPLAVCLLSQCVSPRRPRLKEYSNLEDHAIVSWVSAGERAFQVNGNRLWRALQDQYGRITGQGRTWHSLRNRYLRYILPRLSALALPPPQQRRLRAAAATGESIQPLPALHPATEENEKRQQRKENIGCTQS</sequence>
<feature type="compositionally biased region" description="Basic and acidic residues" evidence="1">
    <location>
        <begin position="810"/>
        <end position="823"/>
    </location>
</feature>
<feature type="compositionally biased region" description="Basic and acidic residues" evidence="1">
    <location>
        <begin position="179"/>
        <end position="192"/>
    </location>
</feature>
<feature type="domain" description="TERF2-interacting telomeric protein 1 Myb" evidence="2">
    <location>
        <begin position="719"/>
        <end position="777"/>
    </location>
</feature>
<feature type="region of interest" description="Disordered" evidence="1">
    <location>
        <begin position="795"/>
        <end position="829"/>
    </location>
</feature>
<feature type="compositionally biased region" description="Basic and acidic residues" evidence="1">
    <location>
        <begin position="387"/>
        <end position="401"/>
    </location>
</feature>
<feature type="compositionally biased region" description="Polar residues" evidence="1">
    <location>
        <begin position="317"/>
        <end position="353"/>
    </location>
</feature>
<comment type="caution">
    <text evidence="3">The sequence shown here is derived from an EMBL/GenBank/DDBJ whole genome shotgun (WGS) entry which is preliminary data.</text>
</comment>
<evidence type="ECO:0000259" key="2">
    <source>
        <dbReference type="Pfam" id="PF08914"/>
    </source>
</evidence>
<dbReference type="Pfam" id="PF08914">
    <property type="entry name" value="Myb_Rap1"/>
    <property type="match status" value="1"/>
</dbReference>
<keyword evidence="4" id="KW-1185">Reference proteome</keyword>